<gene>
    <name evidence="2" type="primary">LOC118422004</name>
</gene>
<keyword evidence="1" id="KW-1185">Reference proteome</keyword>
<organism evidence="1 2">
    <name type="scientific">Branchiostoma floridae</name>
    <name type="common">Florida lancelet</name>
    <name type="synonym">Amphioxus</name>
    <dbReference type="NCBI Taxonomy" id="7739"/>
    <lineage>
        <taxon>Eukaryota</taxon>
        <taxon>Metazoa</taxon>
        <taxon>Chordata</taxon>
        <taxon>Cephalochordata</taxon>
        <taxon>Leptocardii</taxon>
        <taxon>Amphioxiformes</taxon>
        <taxon>Branchiostomatidae</taxon>
        <taxon>Branchiostoma</taxon>
    </lineage>
</organism>
<evidence type="ECO:0000313" key="2">
    <source>
        <dbReference type="RefSeq" id="XP_035685399.1"/>
    </source>
</evidence>
<reference evidence="1" key="1">
    <citation type="journal article" date="2020" name="Nat. Ecol. Evol.">
        <title>Deeply conserved synteny resolves early events in vertebrate evolution.</title>
        <authorList>
            <person name="Simakov O."/>
            <person name="Marletaz F."/>
            <person name="Yue J.X."/>
            <person name="O'Connell B."/>
            <person name="Jenkins J."/>
            <person name="Brandt A."/>
            <person name="Calef R."/>
            <person name="Tung C.H."/>
            <person name="Huang T.K."/>
            <person name="Schmutz J."/>
            <person name="Satoh N."/>
            <person name="Yu J.K."/>
            <person name="Putnam N.H."/>
            <person name="Green R.E."/>
            <person name="Rokhsar D.S."/>
        </authorList>
    </citation>
    <scope>NUCLEOTIDE SEQUENCE [LARGE SCALE GENOMIC DNA]</scope>
    <source>
        <strain evidence="1">S238N-H82</strain>
    </source>
</reference>
<dbReference type="RefSeq" id="XP_035685399.1">
    <property type="nucleotide sequence ID" value="XM_035829506.1"/>
</dbReference>
<accession>A0A9J7N0C0</accession>
<proteinExistence type="predicted"/>
<dbReference type="KEGG" id="bfo:118422004"/>
<protein>
    <submittedName>
        <fullName evidence="2">Cap-specific mRNA (Nucleoside-2'-O-)-methyltransferase 2-like</fullName>
    </submittedName>
</protein>
<sequence length="342" mass="37894">MGPERIEIATVTLEEPEPNPDAVQDVVYPVVGRAVRRIRNSRFCDVHILGQWNEALDKAQILLPENRPLLTKLQEEFMESSEEEAFLVLKGQQLSQSLLPKVLCLTNSNVLKMLKPYLSAGLGPKIFSVDSDPVEMFLALKEVTPGGDVSPVSPEDRTGVLQDSRLPKLVQMTGVDVIVADLRTEAGEFGQEENLTKDNFLLLCLLALKSLPAGGVLVCCVHTVLTRFTAGLVYILHSVFNKVSLSPLQTDSRPSQLLVCAGYRGYEPTLLEVLQEVRQTLCELQGDRDVLEVVPMQQLLGDGRFQHFLKAANEAVLYRSLATVVRWEKQLLQNSSMQGTEG</sequence>
<dbReference type="Proteomes" id="UP000001554">
    <property type="component" value="Chromosome 8"/>
</dbReference>
<dbReference type="GeneID" id="118422004"/>
<name>A0A9J7N0C0_BRAFL</name>
<reference evidence="2" key="2">
    <citation type="submission" date="2025-08" db="UniProtKB">
        <authorList>
            <consortium name="RefSeq"/>
        </authorList>
    </citation>
    <scope>IDENTIFICATION</scope>
    <source>
        <strain evidence="2">S238N-H82</strain>
        <tissue evidence="2">Testes</tissue>
    </source>
</reference>
<dbReference type="AlphaFoldDB" id="A0A9J7N0C0"/>
<dbReference type="Gene3D" id="3.40.50.12760">
    <property type="match status" value="1"/>
</dbReference>
<dbReference type="OrthoDB" id="429597at2759"/>
<evidence type="ECO:0000313" key="1">
    <source>
        <dbReference type="Proteomes" id="UP000001554"/>
    </source>
</evidence>